<name>A0AAD1XBS9_EUPCR</name>
<dbReference type="AlphaFoldDB" id="A0AAD1XBS9"/>
<dbReference type="EMBL" id="CAMPGE010006314">
    <property type="protein sequence ID" value="CAI2365161.1"/>
    <property type="molecule type" value="Genomic_DNA"/>
</dbReference>
<sequence length="414" mass="47797">METILEVTENASKDKSSFLLKGGDRTSSFSKGCISLRRYTEEKIVHCQLEKENIGIIHSEKKHQPGLKITRESSLLQTQKSGRNLIKNEESDIFLTPRSGCLADMNCITPSLQKRVETPIRKEDVFQSPLFSTIEMESQTGGNSSGQRTDGREYFEAVEEKKIVHQKTPLRERRFGSNERVDSVFPLLPETPEDIKKKTSKRQLRTECKSRLNSLKDNLKNSVKLNLSLDPAKLHRMVRRDIHNSQNSRLLKIKARMKRLKESNSLQQRKSEFSLDSYKEKNEKQDRESSLRPSFCSPNLDFTPKIMKKASKILQEPTNGWESGIHVLTSAQKATDTSSKGKRREPKFKDKLFKNLTRKDENRIKRQKKGDISMQDFLQKSIPIGKLLNYLLCHVKFDPDKVNIIDDLQKMTEE</sequence>
<evidence type="ECO:0000313" key="3">
    <source>
        <dbReference type="Proteomes" id="UP001295684"/>
    </source>
</evidence>
<protein>
    <submittedName>
        <fullName evidence="2">Uncharacterized protein</fullName>
    </submittedName>
</protein>
<organism evidence="2 3">
    <name type="scientific">Euplotes crassus</name>
    <dbReference type="NCBI Taxonomy" id="5936"/>
    <lineage>
        <taxon>Eukaryota</taxon>
        <taxon>Sar</taxon>
        <taxon>Alveolata</taxon>
        <taxon>Ciliophora</taxon>
        <taxon>Intramacronucleata</taxon>
        <taxon>Spirotrichea</taxon>
        <taxon>Hypotrichia</taxon>
        <taxon>Euplotida</taxon>
        <taxon>Euplotidae</taxon>
        <taxon>Moneuplotes</taxon>
    </lineage>
</organism>
<accession>A0AAD1XBS9</accession>
<dbReference type="Proteomes" id="UP001295684">
    <property type="component" value="Unassembled WGS sequence"/>
</dbReference>
<keyword evidence="3" id="KW-1185">Reference proteome</keyword>
<reference evidence="2" key="1">
    <citation type="submission" date="2023-07" db="EMBL/GenBank/DDBJ databases">
        <authorList>
            <consortium name="AG Swart"/>
            <person name="Singh M."/>
            <person name="Singh A."/>
            <person name="Seah K."/>
            <person name="Emmerich C."/>
        </authorList>
    </citation>
    <scope>NUCLEOTIDE SEQUENCE</scope>
    <source>
        <strain evidence="2">DP1</strain>
    </source>
</reference>
<feature type="compositionally biased region" description="Basic and acidic residues" evidence="1">
    <location>
        <begin position="269"/>
        <end position="290"/>
    </location>
</feature>
<evidence type="ECO:0000313" key="2">
    <source>
        <dbReference type="EMBL" id="CAI2365161.1"/>
    </source>
</evidence>
<proteinExistence type="predicted"/>
<feature type="region of interest" description="Disordered" evidence="1">
    <location>
        <begin position="260"/>
        <end position="295"/>
    </location>
</feature>
<comment type="caution">
    <text evidence="2">The sequence shown here is derived from an EMBL/GenBank/DDBJ whole genome shotgun (WGS) entry which is preliminary data.</text>
</comment>
<evidence type="ECO:0000256" key="1">
    <source>
        <dbReference type="SAM" id="MobiDB-lite"/>
    </source>
</evidence>
<gene>
    <name evidence="2" type="ORF">ECRASSUSDP1_LOCUS6511</name>
</gene>